<evidence type="ECO:0000256" key="1">
    <source>
        <dbReference type="SAM" id="Phobius"/>
    </source>
</evidence>
<keyword evidence="1" id="KW-1133">Transmembrane helix</keyword>
<dbReference type="EMBL" id="JACBJI010000004">
    <property type="protein sequence ID" value="NYA71436.1"/>
    <property type="molecule type" value="Genomic_DNA"/>
</dbReference>
<comment type="caution">
    <text evidence="2">The sequence shown here is derived from an EMBL/GenBank/DDBJ whole genome shotgun (WGS) entry which is preliminary data.</text>
</comment>
<keyword evidence="3" id="KW-1185">Reference proteome</keyword>
<protein>
    <recommendedName>
        <fullName evidence="4">Aspartyl protease</fullName>
    </recommendedName>
</protein>
<evidence type="ECO:0008006" key="4">
    <source>
        <dbReference type="Google" id="ProtNLM"/>
    </source>
</evidence>
<keyword evidence="1" id="KW-0812">Transmembrane</keyword>
<dbReference type="Gene3D" id="2.40.70.10">
    <property type="entry name" value="Acid Proteases"/>
    <property type="match status" value="2"/>
</dbReference>
<reference evidence="2 3" key="1">
    <citation type="submission" date="2020-07" db="EMBL/GenBank/DDBJ databases">
        <authorList>
            <person name="Sun Q."/>
        </authorList>
    </citation>
    <scope>NUCLEOTIDE SEQUENCE [LARGE SCALE GENOMIC DNA]</scope>
    <source>
        <strain evidence="2 3">MAH-1</strain>
    </source>
</reference>
<sequence>MKLFKKIALAFVILFALALLGGYFYFENKFSPPENYLTVSGSVQDIPLKWHPDGSHSAVYLPVKISGIDKTFYMQLDSGSPVTLFYKTSLESIEGFRQKIDVEKKQVSLSFNLGEMQVSSQNFQVLEYGEKVDFENPSAKNIIGTIGTDLFEKRVVTLDFKANSCSFESTSEQKGFEEMEFKKRRMLFPASIENRELKLLYDSGSSAYELITNQEEWTKFKSPNAQIKTESGNSWGNTLKVISAAANRQIGIGKTTLNLSQVTYVEGTSAFQDFLMKSSGMQGMIGNKLFINHKLILDCRNERFKID</sequence>
<dbReference type="InterPro" id="IPR021109">
    <property type="entry name" value="Peptidase_aspartic_dom_sf"/>
</dbReference>
<accession>A0A7Y8Y2S8</accession>
<keyword evidence="1" id="KW-0472">Membrane</keyword>
<dbReference type="AlphaFoldDB" id="A0A7Y8Y2S8"/>
<name>A0A7Y8Y2S8_9FLAO</name>
<organism evidence="2 3">
    <name type="scientific">Flavobacterium agri</name>
    <dbReference type="NCBI Taxonomy" id="2743471"/>
    <lineage>
        <taxon>Bacteria</taxon>
        <taxon>Pseudomonadati</taxon>
        <taxon>Bacteroidota</taxon>
        <taxon>Flavobacteriia</taxon>
        <taxon>Flavobacteriales</taxon>
        <taxon>Flavobacteriaceae</taxon>
        <taxon>Flavobacterium</taxon>
    </lineage>
</organism>
<dbReference type="Proteomes" id="UP000535020">
    <property type="component" value="Unassembled WGS sequence"/>
</dbReference>
<feature type="transmembrane region" description="Helical" evidence="1">
    <location>
        <begin position="7"/>
        <end position="26"/>
    </location>
</feature>
<evidence type="ECO:0000313" key="3">
    <source>
        <dbReference type="Proteomes" id="UP000535020"/>
    </source>
</evidence>
<proteinExistence type="predicted"/>
<dbReference type="RefSeq" id="WP_176006242.1">
    <property type="nucleotide sequence ID" value="NZ_JABWMI010000011.1"/>
</dbReference>
<evidence type="ECO:0000313" key="2">
    <source>
        <dbReference type="EMBL" id="NYA71436.1"/>
    </source>
</evidence>
<gene>
    <name evidence="2" type="ORF">HZF10_10920</name>
</gene>